<feature type="transmembrane region" description="Helical" evidence="7">
    <location>
        <begin position="196"/>
        <end position="229"/>
    </location>
</feature>
<dbReference type="AlphaFoldDB" id="A0A1W6BWI6"/>
<proteinExistence type="inferred from homology"/>
<keyword evidence="6 7" id="KW-0472">Membrane</keyword>
<evidence type="ECO:0000259" key="9">
    <source>
        <dbReference type="Pfam" id="PF06750"/>
    </source>
</evidence>
<dbReference type="InterPro" id="IPR000045">
    <property type="entry name" value="Prepilin_IV_endopep_pep"/>
</dbReference>
<evidence type="ECO:0000256" key="7">
    <source>
        <dbReference type="SAM" id="Phobius"/>
    </source>
</evidence>
<dbReference type="Pfam" id="PF01478">
    <property type="entry name" value="Peptidase_A24"/>
    <property type="match status" value="1"/>
</dbReference>
<dbReference type="PANTHER" id="PTHR30487:SF0">
    <property type="entry name" value="PREPILIN LEADER PEPTIDASE_N-METHYLTRANSFERASE-RELATED"/>
    <property type="match status" value="1"/>
</dbReference>
<comment type="similarity">
    <text evidence="2">Belongs to the peptidase A24 family.</text>
</comment>
<evidence type="ECO:0000256" key="4">
    <source>
        <dbReference type="ARBA" id="ARBA00022692"/>
    </source>
</evidence>
<feature type="transmembrane region" description="Helical" evidence="7">
    <location>
        <begin position="6"/>
        <end position="26"/>
    </location>
</feature>
<evidence type="ECO:0000256" key="6">
    <source>
        <dbReference type="ARBA" id="ARBA00023136"/>
    </source>
</evidence>
<feature type="domain" description="Prepilin peptidase A24 N-terminal" evidence="9">
    <location>
        <begin position="13"/>
        <end position="94"/>
    </location>
</feature>
<evidence type="ECO:0000313" key="10">
    <source>
        <dbReference type="EMBL" id="ARJ56435.1"/>
    </source>
</evidence>
<gene>
    <name evidence="10" type="ORF">CCUN_0818</name>
</gene>
<dbReference type="Pfam" id="PF06750">
    <property type="entry name" value="A24_N_bact"/>
    <property type="match status" value="1"/>
</dbReference>
<evidence type="ECO:0000256" key="2">
    <source>
        <dbReference type="ARBA" id="ARBA00005801"/>
    </source>
</evidence>
<evidence type="ECO:0000256" key="1">
    <source>
        <dbReference type="ARBA" id="ARBA00004651"/>
    </source>
</evidence>
<reference evidence="10 11" key="1">
    <citation type="submission" date="2017-04" db="EMBL/GenBank/DDBJ databases">
        <title>Complete genome sequence of the Campylobacter cuniculorum type strain LMG24588.</title>
        <authorList>
            <person name="Miller W.G."/>
            <person name="Yee E."/>
            <person name="Revez J."/>
            <person name="Bono J.L."/>
            <person name="Rossi M."/>
        </authorList>
    </citation>
    <scope>NUCLEOTIDE SEQUENCE [LARGE SCALE GENOMIC DNA]</scope>
    <source>
        <strain evidence="10 11">LMG 24588</strain>
    </source>
</reference>
<dbReference type="Proteomes" id="UP000192902">
    <property type="component" value="Chromosome"/>
</dbReference>
<dbReference type="GO" id="GO:0004190">
    <property type="term" value="F:aspartic-type endopeptidase activity"/>
    <property type="evidence" value="ECO:0007669"/>
    <property type="project" value="InterPro"/>
</dbReference>
<dbReference type="InterPro" id="IPR010627">
    <property type="entry name" value="Prepilin_pept_A24_N"/>
</dbReference>
<name>A0A1W6BWI6_9BACT</name>
<feature type="transmembrane region" description="Helical" evidence="7">
    <location>
        <begin position="125"/>
        <end position="142"/>
    </location>
</feature>
<feature type="transmembrane region" description="Helical" evidence="7">
    <location>
        <begin position="162"/>
        <end position="184"/>
    </location>
</feature>
<dbReference type="EMBL" id="CP020867">
    <property type="protein sequence ID" value="ARJ56435.1"/>
    <property type="molecule type" value="Genomic_DNA"/>
</dbReference>
<dbReference type="GO" id="GO:0006465">
    <property type="term" value="P:signal peptide processing"/>
    <property type="evidence" value="ECO:0007669"/>
    <property type="project" value="TreeGrafter"/>
</dbReference>
<accession>A0A1W6BWI6</accession>
<dbReference type="STRING" id="1121267.CCUN_0818"/>
<feature type="domain" description="Prepilin type IV endopeptidase peptidase" evidence="8">
    <location>
        <begin position="107"/>
        <end position="228"/>
    </location>
</feature>
<feature type="transmembrane region" description="Helical" evidence="7">
    <location>
        <begin position="99"/>
        <end position="118"/>
    </location>
</feature>
<keyword evidence="5 7" id="KW-1133">Transmembrane helix</keyword>
<evidence type="ECO:0000256" key="5">
    <source>
        <dbReference type="ARBA" id="ARBA00022989"/>
    </source>
</evidence>
<sequence length="255" mass="29482">MNEFLIQIIFLAILGASLGSFCMGLASRLTQNHRLFTLHSFCFSCKKRLGIFELVPIFSYLFLRAKCKHCKAKIPLILFLSEILGIILLGFCFYCSKNFYDFLFLTLFVFNLFLLSLIDIKLKAVPEFLLWTAFFFAFLYAFSEKEFINLFIFEELDGGFFFDAMLFAGFMFLLKNFIAFLSSFKKGEKEENLGEADLILLACMSGILGFKWCFLALFIAAILSLPFFLIQKKLAFIPFLSLAFIAILCYKNWEN</sequence>
<feature type="transmembrane region" description="Helical" evidence="7">
    <location>
        <begin position="235"/>
        <end position="253"/>
    </location>
</feature>
<protein>
    <submittedName>
        <fullName evidence="10">Peptidase A24 N-terminal domain protein, putative prepilin signal peptidase</fullName>
    </submittedName>
</protein>
<dbReference type="GO" id="GO:0005886">
    <property type="term" value="C:plasma membrane"/>
    <property type="evidence" value="ECO:0007669"/>
    <property type="project" value="UniProtKB-SubCell"/>
</dbReference>
<evidence type="ECO:0000259" key="8">
    <source>
        <dbReference type="Pfam" id="PF01478"/>
    </source>
</evidence>
<evidence type="ECO:0000256" key="3">
    <source>
        <dbReference type="ARBA" id="ARBA00022475"/>
    </source>
</evidence>
<dbReference type="InterPro" id="IPR050882">
    <property type="entry name" value="Prepilin_peptidase/N-MTase"/>
</dbReference>
<keyword evidence="3" id="KW-1003">Cell membrane</keyword>
<feature type="transmembrane region" description="Helical" evidence="7">
    <location>
        <begin position="74"/>
        <end position="93"/>
    </location>
</feature>
<dbReference type="PANTHER" id="PTHR30487">
    <property type="entry name" value="TYPE 4 PREPILIN-LIKE PROTEINS LEADER PEPTIDE-PROCESSING ENZYME"/>
    <property type="match status" value="1"/>
</dbReference>
<dbReference type="KEGG" id="ccun:CCUN_0818"/>
<keyword evidence="4 7" id="KW-0812">Transmembrane</keyword>
<organism evidence="10 11">
    <name type="scientific">Campylobacter cuniculorum DSM 23162 = LMG 24588</name>
    <dbReference type="NCBI Taxonomy" id="1121267"/>
    <lineage>
        <taxon>Bacteria</taxon>
        <taxon>Pseudomonadati</taxon>
        <taxon>Campylobacterota</taxon>
        <taxon>Epsilonproteobacteria</taxon>
        <taxon>Campylobacterales</taxon>
        <taxon>Campylobacteraceae</taxon>
        <taxon>Campylobacter</taxon>
    </lineage>
</organism>
<dbReference type="RefSeq" id="WP_269474138.1">
    <property type="nucleotide sequence ID" value="NZ_CP020867.1"/>
</dbReference>
<comment type="subcellular location">
    <subcellularLocation>
        <location evidence="1">Cell membrane</location>
        <topology evidence="1">Multi-pass membrane protein</topology>
    </subcellularLocation>
</comment>
<evidence type="ECO:0000313" key="11">
    <source>
        <dbReference type="Proteomes" id="UP000192902"/>
    </source>
</evidence>
<dbReference type="eggNOG" id="COG1989">
    <property type="taxonomic scope" value="Bacteria"/>
</dbReference>